<evidence type="ECO:0000256" key="2">
    <source>
        <dbReference type="SAM" id="MobiDB-lite"/>
    </source>
</evidence>
<accession>A0A840YRP3</accession>
<protein>
    <submittedName>
        <fullName evidence="4">DNA invertase Pin-like site-specific DNA recombinase</fullName>
    </submittedName>
</protein>
<dbReference type="InterPro" id="IPR006119">
    <property type="entry name" value="Resolv_N"/>
</dbReference>
<dbReference type="GO" id="GO:0000150">
    <property type="term" value="F:DNA strand exchange activity"/>
    <property type="evidence" value="ECO:0007669"/>
    <property type="project" value="InterPro"/>
</dbReference>
<evidence type="ECO:0000256" key="1">
    <source>
        <dbReference type="ARBA" id="ARBA00009913"/>
    </source>
</evidence>
<keyword evidence="5" id="KW-1185">Reference proteome</keyword>
<dbReference type="Gene3D" id="3.40.50.1390">
    <property type="entry name" value="Resolvase, N-terminal catalytic domain"/>
    <property type="match status" value="1"/>
</dbReference>
<dbReference type="AlphaFoldDB" id="A0A840YRP3"/>
<dbReference type="PANTHER" id="PTHR30461:SF26">
    <property type="entry name" value="RESOLVASE HOMOLOG YNEB"/>
    <property type="match status" value="1"/>
</dbReference>
<dbReference type="PANTHER" id="PTHR30461">
    <property type="entry name" value="DNA-INVERTASE FROM LAMBDOID PROPHAGE"/>
    <property type="match status" value="1"/>
</dbReference>
<dbReference type="GO" id="GO:0003677">
    <property type="term" value="F:DNA binding"/>
    <property type="evidence" value="ECO:0007669"/>
    <property type="project" value="InterPro"/>
</dbReference>
<dbReference type="SUPFAM" id="SSF46689">
    <property type="entry name" value="Homeodomain-like"/>
    <property type="match status" value="1"/>
</dbReference>
<dbReference type="Pfam" id="PF00239">
    <property type="entry name" value="Resolvase"/>
    <property type="match status" value="1"/>
</dbReference>
<feature type="domain" description="Resolvase/invertase-type recombinase catalytic" evidence="3">
    <location>
        <begin position="1"/>
        <end position="90"/>
    </location>
</feature>
<dbReference type="Gene3D" id="1.10.10.60">
    <property type="entry name" value="Homeodomain-like"/>
    <property type="match status" value="1"/>
</dbReference>
<comment type="similarity">
    <text evidence="1">Belongs to the site-specific recombinase resolvase family.</text>
</comment>
<evidence type="ECO:0000313" key="5">
    <source>
        <dbReference type="Proteomes" id="UP000527143"/>
    </source>
</evidence>
<dbReference type="Proteomes" id="UP000527143">
    <property type="component" value="Unassembled WGS sequence"/>
</dbReference>
<gene>
    <name evidence="4" type="ORF">FHT02_003299</name>
</gene>
<feature type="region of interest" description="Disordered" evidence="2">
    <location>
        <begin position="133"/>
        <end position="159"/>
    </location>
</feature>
<dbReference type="InterPro" id="IPR050639">
    <property type="entry name" value="SSR_resolvase"/>
</dbReference>
<proteinExistence type="inferred from homology"/>
<comment type="caution">
    <text evidence="4">The sequence shown here is derived from an EMBL/GenBank/DDBJ whole genome shotgun (WGS) entry which is preliminary data.</text>
</comment>
<dbReference type="InterPro" id="IPR036162">
    <property type="entry name" value="Resolvase-like_N_sf"/>
</dbReference>
<dbReference type="RefSeq" id="WP_246352462.1">
    <property type="nucleotide sequence ID" value="NZ_JACIJF010000012.1"/>
</dbReference>
<dbReference type="PROSITE" id="PS51736">
    <property type="entry name" value="RECOMBINASES_3"/>
    <property type="match status" value="1"/>
</dbReference>
<dbReference type="CDD" id="cd03768">
    <property type="entry name" value="SR_ResInv"/>
    <property type="match status" value="1"/>
</dbReference>
<reference evidence="4 5" key="1">
    <citation type="submission" date="2020-08" db="EMBL/GenBank/DDBJ databases">
        <title>Genomic Encyclopedia of Type Strains, Phase IV (KMG-IV): sequencing the most valuable type-strain genomes for metagenomic binning, comparative biology and taxonomic classification.</title>
        <authorList>
            <person name="Goeker M."/>
        </authorList>
    </citation>
    <scope>NUCLEOTIDE SEQUENCE [LARGE SCALE GENOMIC DNA]</scope>
    <source>
        <strain evidence="4 5">DSM 26736</strain>
    </source>
</reference>
<dbReference type="EMBL" id="JACIJF010000012">
    <property type="protein sequence ID" value="MBB5712043.1"/>
    <property type="molecule type" value="Genomic_DNA"/>
</dbReference>
<organism evidence="4 5">
    <name type="scientific">Sphingomonas xinjiangensis</name>
    <dbReference type="NCBI Taxonomy" id="643568"/>
    <lineage>
        <taxon>Bacteria</taxon>
        <taxon>Pseudomonadati</taxon>
        <taxon>Pseudomonadota</taxon>
        <taxon>Alphaproteobacteria</taxon>
        <taxon>Sphingomonadales</taxon>
        <taxon>Sphingomonadaceae</taxon>
        <taxon>Sphingomonas</taxon>
    </lineage>
</organism>
<evidence type="ECO:0000313" key="4">
    <source>
        <dbReference type="EMBL" id="MBB5712043.1"/>
    </source>
</evidence>
<evidence type="ECO:0000259" key="3">
    <source>
        <dbReference type="PROSITE" id="PS51736"/>
    </source>
</evidence>
<name>A0A840YRP3_9SPHN</name>
<dbReference type="InterPro" id="IPR009057">
    <property type="entry name" value="Homeodomain-like_sf"/>
</dbReference>
<dbReference type="SUPFAM" id="SSF53041">
    <property type="entry name" value="Resolvase-like"/>
    <property type="match status" value="1"/>
</dbReference>
<sequence length="159" mass="17297">MQILLDFLLRADTLNVTGIDGVARLMRDLRDNMHQLKGRGVSLKVTEQPIDTSTAAGKALLDMLGVFAESKTNLRKERQAKGIAAAKARSVYKGGKARSDPEAVGSLAAEGVKPAHIARQLGISRGTVYRFLPPQDRLPTVGSPRNSHEHESLPSHPRR</sequence>